<dbReference type="PROSITE" id="PS50943">
    <property type="entry name" value="HTH_CROC1"/>
    <property type="match status" value="1"/>
</dbReference>
<keyword evidence="3" id="KW-1185">Reference proteome</keyword>
<dbReference type="SMART" id="SM00530">
    <property type="entry name" value="HTH_XRE"/>
    <property type="match status" value="1"/>
</dbReference>
<organism evidence="2 3">
    <name type="scientific">Pseudonocardia adelaidensis</name>
    <dbReference type="NCBI Taxonomy" id="648754"/>
    <lineage>
        <taxon>Bacteria</taxon>
        <taxon>Bacillati</taxon>
        <taxon>Actinomycetota</taxon>
        <taxon>Actinomycetes</taxon>
        <taxon>Pseudonocardiales</taxon>
        <taxon>Pseudonocardiaceae</taxon>
        <taxon>Pseudonocardia</taxon>
    </lineage>
</organism>
<evidence type="ECO:0000313" key="3">
    <source>
        <dbReference type="Proteomes" id="UP001500804"/>
    </source>
</evidence>
<gene>
    <name evidence="2" type="ORF">GCM10023320_23400</name>
</gene>
<dbReference type="Proteomes" id="UP001500804">
    <property type="component" value="Unassembled WGS sequence"/>
</dbReference>
<dbReference type="EMBL" id="BAABJO010000007">
    <property type="protein sequence ID" value="GAA5118762.1"/>
    <property type="molecule type" value="Genomic_DNA"/>
</dbReference>
<name>A0ABP9NLW6_9PSEU</name>
<dbReference type="Gene3D" id="1.10.260.40">
    <property type="entry name" value="lambda repressor-like DNA-binding domains"/>
    <property type="match status" value="1"/>
</dbReference>
<accession>A0ABP9NLW6</accession>
<dbReference type="InterPro" id="IPR043917">
    <property type="entry name" value="DUF5753"/>
</dbReference>
<dbReference type="CDD" id="cd00093">
    <property type="entry name" value="HTH_XRE"/>
    <property type="match status" value="1"/>
</dbReference>
<dbReference type="Pfam" id="PF13560">
    <property type="entry name" value="HTH_31"/>
    <property type="match status" value="1"/>
</dbReference>
<sequence length="310" mass="34525">MIGVPDDADAGSFAASFDLPGTSGGSRGGLRHGPTARRIALGGALRRRREVAGLSRSEAAYEIRASQAKISRLEAGRVGFKERDVADLLTLYGVQDPAERAKYLDLLGEANSPGWWHRYSDLLDSWFETYLGLEQAASAIRNYEVQFVPGLLQTEDYARAVTRLGNTDEAVIEQRVELRMRRQELLDRENPPRLWAVVDEGALRRPLLGQEQTRAQITHLIEMNELPHVSLQVVPFSYGGHPAAGGPFAILRFNDPELPDVVYLEQLASAHYLDKRSDVEYYLAVMDRLCTLVEPPSRTAPILEAIRADM</sequence>
<feature type="domain" description="HTH cro/C1-type" evidence="1">
    <location>
        <begin position="45"/>
        <end position="100"/>
    </location>
</feature>
<protein>
    <submittedName>
        <fullName evidence="2">Helix-turn-helix transcriptional regulator</fullName>
    </submittedName>
</protein>
<dbReference type="InterPro" id="IPR010982">
    <property type="entry name" value="Lambda_DNA-bd_dom_sf"/>
</dbReference>
<evidence type="ECO:0000259" key="1">
    <source>
        <dbReference type="PROSITE" id="PS50943"/>
    </source>
</evidence>
<dbReference type="InterPro" id="IPR001387">
    <property type="entry name" value="Cro/C1-type_HTH"/>
</dbReference>
<dbReference type="SUPFAM" id="SSF47413">
    <property type="entry name" value="lambda repressor-like DNA-binding domains"/>
    <property type="match status" value="1"/>
</dbReference>
<comment type="caution">
    <text evidence="2">The sequence shown here is derived from an EMBL/GenBank/DDBJ whole genome shotgun (WGS) entry which is preliminary data.</text>
</comment>
<dbReference type="Pfam" id="PF19054">
    <property type="entry name" value="DUF5753"/>
    <property type="match status" value="1"/>
</dbReference>
<evidence type="ECO:0000313" key="2">
    <source>
        <dbReference type="EMBL" id="GAA5118762.1"/>
    </source>
</evidence>
<proteinExistence type="predicted"/>
<reference evidence="3" key="1">
    <citation type="journal article" date="2019" name="Int. J. Syst. Evol. Microbiol.">
        <title>The Global Catalogue of Microorganisms (GCM) 10K type strain sequencing project: providing services to taxonomists for standard genome sequencing and annotation.</title>
        <authorList>
            <consortium name="The Broad Institute Genomics Platform"/>
            <consortium name="The Broad Institute Genome Sequencing Center for Infectious Disease"/>
            <person name="Wu L."/>
            <person name="Ma J."/>
        </authorList>
    </citation>
    <scope>NUCLEOTIDE SEQUENCE [LARGE SCALE GENOMIC DNA]</scope>
    <source>
        <strain evidence="3">JCM 18302</strain>
    </source>
</reference>